<dbReference type="InterPro" id="IPR012340">
    <property type="entry name" value="NA-bd_OB-fold"/>
</dbReference>
<evidence type="ECO:0000313" key="5">
    <source>
        <dbReference type="EMBL" id="SMB96726.1"/>
    </source>
</evidence>
<keyword evidence="2 5" id="KW-0689">Ribosomal protein</keyword>
<dbReference type="PROSITE" id="PS50126">
    <property type="entry name" value="S1"/>
    <property type="match status" value="2"/>
</dbReference>
<dbReference type="GO" id="GO:0003735">
    <property type="term" value="F:structural constituent of ribosome"/>
    <property type="evidence" value="ECO:0007669"/>
    <property type="project" value="TreeGrafter"/>
</dbReference>
<feature type="domain" description="S1 motif" evidence="4">
    <location>
        <begin position="162"/>
        <end position="230"/>
    </location>
</feature>
<name>A0A1W1VTS0_9FIRM</name>
<dbReference type="STRING" id="698762.SAMN00808754_1618"/>
<feature type="domain" description="S1 motif" evidence="4">
    <location>
        <begin position="31"/>
        <end position="100"/>
    </location>
</feature>
<dbReference type="EMBL" id="LT838272">
    <property type="protein sequence ID" value="SMB96726.1"/>
    <property type="molecule type" value="Genomic_DNA"/>
</dbReference>
<dbReference type="SUPFAM" id="SSF50249">
    <property type="entry name" value="Nucleic acid-binding proteins"/>
    <property type="match status" value="2"/>
</dbReference>
<evidence type="ECO:0000259" key="4">
    <source>
        <dbReference type="PROSITE" id="PS50126"/>
    </source>
</evidence>
<evidence type="ECO:0000256" key="3">
    <source>
        <dbReference type="ARBA" id="ARBA00023274"/>
    </source>
</evidence>
<dbReference type="GO" id="GO:0022627">
    <property type="term" value="C:cytosolic small ribosomal subunit"/>
    <property type="evidence" value="ECO:0007669"/>
    <property type="project" value="TreeGrafter"/>
</dbReference>
<evidence type="ECO:0000313" key="6">
    <source>
        <dbReference type="Proteomes" id="UP000192569"/>
    </source>
</evidence>
<dbReference type="InterPro" id="IPR003029">
    <property type="entry name" value="S1_domain"/>
</dbReference>
<organism evidence="5 6">
    <name type="scientific">Thermanaeromonas toyohensis ToBE</name>
    <dbReference type="NCBI Taxonomy" id="698762"/>
    <lineage>
        <taxon>Bacteria</taxon>
        <taxon>Bacillati</taxon>
        <taxon>Bacillota</taxon>
        <taxon>Clostridia</taxon>
        <taxon>Neomoorellales</taxon>
        <taxon>Neomoorellaceae</taxon>
        <taxon>Thermanaeromonas</taxon>
    </lineage>
</organism>
<dbReference type="PANTHER" id="PTHR10724">
    <property type="entry name" value="30S RIBOSOMAL PROTEIN S1"/>
    <property type="match status" value="1"/>
</dbReference>
<gene>
    <name evidence="5" type="ORF">SAMN00808754_1618</name>
</gene>
<protein>
    <submittedName>
        <fullName evidence="5">Small subunit ribosomal protein S1</fullName>
    </submittedName>
</protein>
<sequence>MILSEGYTGVKKKLEAVEEQWDELYAALQQKSILQGRVTGVEENELGECLVVNLGAVKGIIPPEDMGRVPKRLSAMIGSVVAFRVKAIDRAKGVVYLDRNSALSQMASVTWKELEEASAEIEPILAKINELTQQLSETSDAEKMRELRVQRSALWEEAKQKGPVRTCTVRWVVKEGAYGDIGGVIAFIPVRELSWSMVEDARDVVSPGDSFDVRVYYLDRENGVVRASHRVLLPDPWEKAKTKYVKGGVYLGRIAGTSPKGYIVELEPGVRLTAPFLYFDRPEVGTEVMVVVGYVGKRGLAGKIIRVLGKKAV</sequence>
<keyword evidence="3" id="KW-0687">Ribonucleoprotein</keyword>
<proteinExistence type="inferred from homology"/>
<accession>A0A1W1VTS0</accession>
<dbReference type="GO" id="GO:0006412">
    <property type="term" value="P:translation"/>
    <property type="evidence" value="ECO:0007669"/>
    <property type="project" value="TreeGrafter"/>
</dbReference>
<dbReference type="Proteomes" id="UP000192569">
    <property type="component" value="Chromosome I"/>
</dbReference>
<dbReference type="Pfam" id="PF00575">
    <property type="entry name" value="S1"/>
    <property type="match status" value="1"/>
</dbReference>
<dbReference type="AlphaFoldDB" id="A0A1W1VTS0"/>
<evidence type="ECO:0000256" key="1">
    <source>
        <dbReference type="ARBA" id="ARBA00006767"/>
    </source>
</evidence>
<dbReference type="RefSeq" id="WP_172839100.1">
    <property type="nucleotide sequence ID" value="NZ_LT838272.1"/>
</dbReference>
<dbReference type="PANTHER" id="PTHR10724:SF7">
    <property type="entry name" value="SMALL RIBOSOMAL SUBUNIT PROTEIN BS1C"/>
    <property type="match status" value="1"/>
</dbReference>
<keyword evidence="6" id="KW-1185">Reference proteome</keyword>
<dbReference type="GO" id="GO:0003729">
    <property type="term" value="F:mRNA binding"/>
    <property type="evidence" value="ECO:0007669"/>
    <property type="project" value="TreeGrafter"/>
</dbReference>
<dbReference type="InterPro" id="IPR050437">
    <property type="entry name" value="Ribos_protein_bS1-like"/>
</dbReference>
<evidence type="ECO:0000256" key="2">
    <source>
        <dbReference type="ARBA" id="ARBA00022980"/>
    </source>
</evidence>
<comment type="similarity">
    <text evidence="1">Belongs to the bacterial ribosomal protein bS1 family.</text>
</comment>
<reference evidence="5 6" key="1">
    <citation type="submission" date="2017-04" db="EMBL/GenBank/DDBJ databases">
        <authorList>
            <person name="Afonso C.L."/>
            <person name="Miller P.J."/>
            <person name="Scott M.A."/>
            <person name="Spackman E."/>
            <person name="Goraichik I."/>
            <person name="Dimitrov K.M."/>
            <person name="Suarez D.L."/>
            <person name="Swayne D.E."/>
        </authorList>
    </citation>
    <scope>NUCLEOTIDE SEQUENCE [LARGE SCALE GENOMIC DNA]</scope>
    <source>
        <strain evidence="5 6">ToBE</strain>
    </source>
</reference>
<dbReference type="Gene3D" id="2.40.50.140">
    <property type="entry name" value="Nucleic acid-binding proteins"/>
    <property type="match status" value="2"/>
</dbReference>
<dbReference type="SMART" id="SM00316">
    <property type="entry name" value="S1"/>
    <property type="match status" value="3"/>
</dbReference>